<name>F4WDA1_ACREC</name>
<evidence type="ECO:0000313" key="3">
    <source>
        <dbReference type="Proteomes" id="UP000007755"/>
    </source>
</evidence>
<keyword evidence="3" id="KW-1185">Reference proteome</keyword>
<reference evidence="2" key="1">
    <citation type="submission" date="2011-02" db="EMBL/GenBank/DDBJ databases">
        <title>The genome of the leaf-cutting ant Acromyrmex echinatior suggests key adaptations to social evolution and fungus farming.</title>
        <authorList>
            <person name="Nygaard S."/>
            <person name="Zhang G."/>
        </authorList>
    </citation>
    <scope>NUCLEOTIDE SEQUENCE</scope>
</reference>
<dbReference type="AlphaFoldDB" id="F4WDA1"/>
<organism evidence="3">
    <name type="scientific">Acromyrmex echinatior</name>
    <name type="common">Panamanian leafcutter ant</name>
    <name type="synonym">Acromyrmex octospinosus echinatior</name>
    <dbReference type="NCBI Taxonomy" id="103372"/>
    <lineage>
        <taxon>Eukaryota</taxon>
        <taxon>Metazoa</taxon>
        <taxon>Ecdysozoa</taxon>
        <taxon>Arthropoda</taxon>
        <taxon>Hexapoda</taxon>
        <taxon>Insecta</taxon>
        <taxon>Pterygota</taxon>
        <taxon>Neoptera</taxon>
        <taxon>Endopterygota</taxon>
        <taxon>Hymenoptera</taxon>
        <taxon>Apocrita</taxon>
        <taxon>Aculeata</taxon>
        <taxon>Formicoidea</taxon>
        <taxon>Formicidae</taxon>
        <taxon>Myrmicinae</taxon>
        <taxon>Acromyrmex</taxon>
    </lineage>
</organism>
<gene>
    <name evidence="2" type="ORF">G5I_03554</name>
</gene>
<feature type="compositionally biased region" description="Basic and acidic residues" evidence="1">
    <location>
        <begin position="144"/>
        <end position="156"/>
    </location>
</feature>
<evidence type="ECO:0000256" key="1">
    <source>
        <dbReference type="SAM" id="MobiDB-lite"/>
    </source>
</evidence>
<feature type="compositionally biased region" description="Basic and acidic residues" evidence="1">
    <location>
        <begin position="47"/>
        <end position="56"/>
    </location>
</feature>
<evidence type="ECO:0000313" key="2">
    <source>
        <dbReference type="EMBL" id="EGI67828.1"/>
    </source>
</evidence>
<feature type="compositionally biased region" description="Basic residues" evidence="1">
    <location>
        <begin position="57"/>
        <end position="67"/>
    </location>
</feature>
<dbReference type="InParanoid" id="F4WDA1"/>
<dbReference type="EMBL" id="GL888086">
    <property type="protein sequence ID" value="EGI67828.1"/>
    <property type="molecule type" value="Genomic_DNA"/>
</dbReference>
<proteinExistence type="predicted"/>
<feature type="region of interest" description="Disordered" evidence="1">
    <location>
        <begin position="47"/>
        <end position="69"/>
    </location>
</feature>
<sequence>MDLFRKQACFSWDIERKPLRIRSLIAPTDLYLSSRILLVPTGNSVSKRDEREERKKKEEKKKRRKRLHRDDLSSRASIIFQLLGRTSTRWDSCIPDVIGVGFAAANVTGEIRRPRMALERGIKNGYCPGSDVPSRASEDLEEEWPGRRERRNLTRERDPTKGIDFDLVTSVRNSKPVGGVTPAKRNIDEFGVIGCRLSLLASIAQSDALIKTDNTAARTTRRSSISAEYLRRNPSTINAAITSAIGVIGRVYQPALPFPVNPFLQVSLFLSPPPPRLEVVHLREKFVDWFDHNDCMLDTIERYRRDRNTSRNVGGEGWRARIGLVNKGRPTSSILSRYEPTGFSLVVGSATCPFYDVIYPRKRPLDKVIP</sequence>
<protein>
    <submittedName>
        <fullName evidence="2">Uncharacterized protein</fullName>
    </submittedName>
</protein>
<accession>F4WDA1</accession>
<feature type="region of interest" description="Disordered" evidence="1">
    <location>
        <begin position="129"/>
        <end position="156"/>
    </location>
</feature>
<dbReference type="Proteomes" id="UP000007755">
    <property type="component" value="Unassembled WGS sequence"/>
</dbReference>